<evidence type="ECO:0000313" key="3">
    <source>
        <dbReference type="EMBL" id="GGZ30555.1"/>
    </source>
</evidence>
<name>A0A918Q3J8_9ACTN</name>
<keyword evidence="2" id="KW-1133">Transmembrane helix</keyword>
<accession>A0A918Q3J8</accession>
<dbReference type="Proteomes" id="UP000630936">
    <property type="component" value="Unassembled WGS sequence"/>
</dbReference>
<protein>
    <submittedName>
        <fullName evidence="3">Uncharacterized protein</fullName>
    </submittedName>
</protein>
<evidence type="ECO:0000313" key="4">
    <source>
        <dbReference type="Proteomes" id="UP000630936"/>
    </source>
</evidence>
<keyword evidence="4" id="KW-1185">Reference proteome</keyword>
<evidence type="ECO:0000256" key="2">
    <source>
        <dbReference type="SAM" id="Phobius"/>
    </source>
</evidence>
<reference evidence="3" key="2">
    <citation type="submission" date="2020-09" db="EMBL/GenBank/DDBJ databases">
        <authorList>
            <person name="Sun Q."/>
            <person name="Ohkuma M."/>
        </authorList>
    </citation>
    <scope>NUCLEOTIDE SEQUENCE</scope>
    <source>
        <strain evidence="3">JCM 4988</strain>
    </source>
</reference>
<keyword evidence="2" id="KW-0472">Membrane</keyword>
<evidence type="ECO:0000256" key="1">
    <source>
        <dbReference type="SAM" id="MobiDB-lite"/>
    </source>
</evidence>
<comment type="caution">
    <text evidence="3">The sequence shown here is derived from an EMBL/GenBank/DDBJ whole genome shotgun (WGS) entry which is preliminary data.</text>
</comment>
<sequence length="92" mass="10108">MRRRHRDVPVWVTWTVPCAIVLLCPHLVICFRRASEKGDAPLGPAFRSVPGLPGIRRVCPEDLPHPDGGPRGLSAPPRERGRTTVARVRAGS</sequence>
<feature type="transmembrane region" description="Helical" evidence="2">
    <location>
        <begin position="12"/>
        <end position="31"/>
    </location>
</feature>
<organism evidence="3 4">
    <name type="scientific">Streptomyces inusitatus</name>
    <dbReference type="NCBI Taxonomy" id="68221"/>
    <lineage>
        <taxon>Bacteria</taxon>
        <taxon>Bacillati</taxon>
        <taxon>Actinomycetota</taxon>
        <taxon>Actinomycetes</taxon>
        <taxon>Kitasatosporales</taxon>
        <taxon>Streptomycetaceae</taxon>
        <taxon>Streptomyces</taxon>
    </lineage>
</organism>
<feature type="region of interest" description="Disordered" evidence="1">
    <location>
        <begin position="57"/>
        <end position="92"/>
    </location>
</feature>
<reference evidence="3" key="1">
    <citation type="journal article" date="2014" name="Int. J. Syst. Evol. Microbiol.">
        <title>Complete genome sequence of Corynebacterium casei LMG S-19264T (=DSM 44701T), isolated from a smear-ripened cheese.</title>
        <authorList>
            <consortium name="US DOE Joint Genome Institute (JGI-PGF)"/>
            <person name="Walter F."/>
            <person name="Albersmeier A."/>
            <person name="Kalinowski J."/>
            <person name="Ruckert C."/>
        </authorList>
    </citation>
    <scope>NUCLEOTIDE SEQUENCE</scope>
    <source>
        <strain evidence="3">JCM 4988</strain>
    </source>
</reference>
<keyword evidence="2" id="KW-0812">Transmembrane</keyword>
<gene>
    <name evidence="3" type="ORF">GCM10010387_25260</name>
</gene>
<proteinExistence type="predicted"/>
<dbReference type="EMBL" id="BMWG01000005">
    <property type="protein sequence ID" value="GGZ30555.1"/>
    <property type="molecule type" value="Genomic_DNA"/>
</dbReference>
<dbReference type="AlphaFoldDB" id="A0A918Q3J8"/>